<sequence>MTHGIDGGPGTAMDHGRAIAASGRFEEVRIGCIKGSPDLAAALDGAPDPVCIVPLLMAEGFIHELMLHRLAELPKAGLRRVAAPVGRHPGLARLIWRKAEAACLEQDWFMDRTALLLVGHGTPRHRGSADAACEQMRRLQDAGRFAATGAAFLEEPPSPAEAAAGLPGECLVAVGLFLDNGPHGEDDVRAALASLDRPYHYTGAIGADPALVPLILDQAEAALLVAA</sequence>
<proteinExistence type="predicted"/>
<protein>
    <recommendedName>
        <fullName evidence="3">Sirohydrochlorin ferrochelatase</fullName>
    </recommendedName>
</protein>
<dbReference type="Proteomes" id="UP001375743">
    <property type="component" value="Unassembled WGS sequence"/>
</dbReference>
<name>A0ABU8XVF1_9PROT</name>
<dbReference type="EMBL" id="JBBLZC010000023">
    <property type="protein sequence ID" value="MEK0085180.1"/>
    <property type="molecule type" value="Genomic_DNA"/>
</dbReference>
<gene>
    <name evidence="1" type="ORF">U1T56_18660</name>
</gene>
<dbReference type="Gene3D" id="3.40.50.1400">
    <property type="match status" value="2"/>
</dbReference>
<evidence type="ECO:0000313" key="2">
    <source>
        <dbReference type="Proteomes" id="UP001375743"/>
    </source>
</evidence>
<comment type="caution">
    <text evidence="1">The sequence shown here is derived from an EMBL/GenBank/DDBJ whole genome shotgun (WGS) entry which is preliminary data.</text>
</comment>
<keyword evidence="2" id="KW-1185">Reference proteome</keyword>
<dbReference type="SUPFAM" id="SSF53800">
    <property type="entry name" value="Chelatase"/>
    <property type="match status" value="1"/>
</dbReference>
<organism evidence="1 2">
    <name type="scientific">Benzoatithermus flavus</name>
    <dbReference type="NCBI Taxonomy" id="3108223"/>
    <lineage>
        <taxon>Bacteria</taxon>
        <taxon>Pseudomonadati</taxon>
        <taxon>Pseudomonadota</taxon>
        <taxon>Alphaproteobacteria</taxon>
        <taxon>Geminicoccales</taxon>
        <taxon>Geminicoccaceae</taxon>
        <taxon>Benzoatithermus</taxon>
    </lineage>
</organism>
<reference evidence="1 2" key="1">
    <citation type="submission" date="2024-01" db="EMBL/GenBank/DDBJ databases">
        <title>Multi-omics insights into the function and evolution of sodium benzoate biodegradation pathways in Benzoatithermus flavus gen. nov., sp. nov. from hot spring.</title>
        <authorList>
            <person name="Hu C.-J."/>
            <person name="Li W.-J."/>
        </authorList>
    </citation>
    <scope>NUCLEOTIDE SEQUENCE [LARGE SCALE GENOMIC DNA]</scope>
    <source>
        <strain evidence="1 2">SYSU G07066</strain>
    </source>
</reference>
<accession>A0ABU8XVF1</accession>
<evidence type="ECO:0008006" key="3">
    <source>
        <dbReference type="Google" id="ProtNLM"/>
    </source>
</evidence>
<evidence type="ECO:0000313" key="1">
    <source>
        <dbReference type="EMBL" id="MEK0085180.1"/>
    </source>
</evidence>
<dbReference type="RefSeq" id="WP_418161028.1">
    <property type="nucleotide sequence ID" value="NZ_JBBLZC010000023.1"/>
</dbReference>